<dbReference type="Gene3D" id="3.20.20.100">
    <property type="entry name" value="NADP-dependent oxidoreductase domain"/>
    <property type="match status" value="1"/>
</dbReference>
<dbReference type="InterPro" id="IPR023210">
    <property type="entry name" value="NADP_OxRdtase_dom"/>
</dbReference>
<dbReference type="AlphaFoldDB" id="A0A9P8VF09"/>
<dbReference type="PANTHER" id="PTHR43827:SF8">
    <property type="entry name" value="ALDO_KETO REDUCTASE FAMILY PROTEIN"/>
    <property type="match status" value="1"/>
</dbReference>
<dbReference type="EMBL" id="JAGSXJ010000009">
    <property type="protein sequence ID" value="KAH6688358.1"/>
    <property type="molecule type" value="Genomic_DNA"/>
</dbReference>
<accession>A0A9P8VF09</accession>
<dbReference type="GO" id="GO:0016491">
    <property type="term" value="F:oxidoreductase activity"/>
    <property type="evidence" value="ECO:0007669"/>
    <property type="project" value="UniProtKB-KW"/>
</dbReference>
<dbReference type="OrthoDB" id="5357513at2759"/>
<evidence type="ECO:0000313" key="4">
    <source>
        <dbReference type="Proteomes" id="UP000770015"/>
    </source>
</evidence>
<comment type="caution">
    <text evidence="3">The sequence shown here is derived from an EMBL/GenBank/DDBJ whole genome shotgun (WGS) entry which is preliminary data.</text>
</comment>
<name>A0A9P8VF09_9PEZI</name>
<evidence type="ECO:0000313" key="3">
    <source>
        <dbReference type="EMBL" id="KAH6688358.1"/>
    </source>
</evidence>
<evidence type="ECO:0000256" key="1">
    <source>
        <dbReference type="ARBA" id="ARBA00023002"/>
    </source>
</evidence>
<dbReference type="PANTHER" id="PTHR43827">
    <property type="entry name" value="2,5-DIKETO-D-GLUCONIC ACID REDUCTASE"/>
    <property type="match status" value="1"/>
</dbReference>
<proteinExistence type="predicted"/>
<reference evidence="3" key="1">
    <citation type="journal article" date="2021" name="Nat. Commun.">
        <title>Genetic determinants of endophytism in the Arabidopsis root mycobiome.</title>
        <authorList>
            <person name="Mesny F."/>
            <person name="Miyauchi S."/>
            <person name="Thiergart T."/>
            <person name="Pickel B."/>
            <person name="Atanasova L."/>
            <person name="Karlsson M."/>
            <person name="Huettel B."/>
            <person name="Barry K.W."/>
            <person name="Haridas S."/>
            <person name="Chen C."/>
            <person name="Bauer D."/>
            <person name="Andreopoulos W."/>
            <person name="Pangilinan J."/>
            <person name="LaButti K."/>
            <person name="Riley R."/>
            <person name="Lipzen A."/>
            <person name="Clum A."/>
            <person name="Drula E."/>
            <person name="Henrissat B."/>
            <person name="Kohler A."/>
            <person name="Grigoriev I.V."/>
            <person name="Martin F.M."/>
            <person name="Hacquard S."/>
        </authorList>
    </citation>
    <scope>NUCLEOTIDE SEQUENCE</scope>
    <source>
        <strain evidence="3">MPI-SDFR-AT-0117</strain>
    </source>
</reference>
<keyword evidence="4" id="KW-1185">Reference proteome</keyword>
<organism evidence="3 4">
    <name type="scientific">Plectosphaerella plurivora</name>
    <dbReference type="NCBI Taxonomy" id="936078"/>
    <lineage>
        <taxon>Eukaryota</taxon>
        <taxon>Fungi</taxon>
        <taxon>Dikarya</taxon>
        <taxon>Ascomycota</taxon>
        <taxon>Pezizomycotina</taxon>
        <taxon>Sordariomycetes</taxon>
        <taxon>Hypocreomycetidae</taxon>
        <taxon>Glomerellales</taxon>
        <taxon>Plectosphaerellaceae</taxon>
        <taxon>Plectosphaerella</taxon>
    </lineage>
</organism>
<sequence length="313" mass="33700">MPLASPLRLGETSRVGTSTIPRLVYGTAWKETRTSALVTAALTSGFRGVDTAAQPRHYREDLVGAGIRSFLASTPAVRRADLYIQTKFTPSQTPGPGVPYDLSAPIEEQVASSIASSLRNLAAGEEKNENTYLDCVVLHSPLASATETLAAWRALETHVPHPVRRLGISNVSLAELERLYADAVVKPSVVQNRFYPRDQGGGGYASGVRRFCEANGIVFQSFWTLTGNPAFAGWRVVTGVVDALGGRVEPEVVVYALVLALGRVCILDGTTREEGMKGDLEGLEVVAAWAEGEGKDEWDEAVKAFKELVNRDA</sequence>
<gene>
    <name evidence="3" type="ORF">F5X68DRAFT_255239</name>
</gene>
<feature type="domain" description="NADP-dependent oxidoreductase" evidence="2">
    <location>
        <begin position="30"/>
        <end position="232"/>
    </location>
</feature>
<dbReference type="SUPFAM" id="SSF51430">
    <property type="entry name" value="NAD(P)-linked oxidoreductase"/>
    <property type="match status" value="1"/>
</dbReference>
<dbReference type="InterPro" id="IPR036812">
    <property type="entry name" value="NAD(P)_OxRdtase_dom_sf"/>
</dbReference>
<protein>
    <submittedName>
        <fullName evidence="3">Aldo-keto reductase</fullName>
    </submittedName>
</protein>
<keyword evidence="1" id="KW-0560">Oxidoreductase</keyword>
<dbReference type="Proteomes" id="UP000770015">
    <property type="component" value="Unassembled WGS sequence"/>
</dbReference>
<dbReference type="Pfam" id="PF00248">
    <property type="entry name" value="Aldo_ket_red"/>
    <property type="match status" value="1"/>
</dbReference>
<dbReference type="InterPro" id="IPR020471">
    <property type="entry name" value="AKR"/>
</dbReference>
<evidence type="ECO:0000259" key="2">
    <source>
        <dbReference type="Pfam" id="PF00248"/>
    </source>
</evidence>